<dbReference type="Proteomes" id="UP001596002">
    <property type="component" value="Unassembled WGS sequence"/>
</dbReference>
<sequence>MNSLLDYKVFLEAYPLSYETPKGKTKTLTITNGPKGILRKLSSLRTLYGYLFKADLISKNITEKLGLPKIHHRIKKPLSIHDTCKVIDVIYNGEKYFTDKHLSGYTRKKLRDIAIFTTLLGTGSAYPSWWD</sequence>
<evidence type="ECO:0000256" key="1">
    <source>
        <dbReference type="ARBA" id="ARBA00023125"/>
    </source>
</evidence>
<organism evidence="2 3">
    <name type="scientific">Effusibacillus consociatus</name>
    <dbReference type="NCBI Taxonomy" id="1117041"/>
    <lineage>
        <taxon>Bacteria</taxon>
        <taxon>Bacillati</taxon>
        <taxon>Bacillota</taxon>
        <taxon>Bacilli</taxon>
        <taxon>Bacillales</taxon>
        <taxon>Alicyclobacillaceae</taxon>
        <taxon>Effusibacillus</taxon>
    </lineage>
</organism>
<evidence type="ECO:0000313" key="3">
    <source>
        <dbReference type="Proteomes" id="UP001596002"/>
    </source>
</evidence>
<evidence type="ECO:0008006" key="4">
    <source>
        <dbReference type="Google" id="ProtNLM"/>
    </source>
</evidence>
<gene>
    <name evidence="2" type="ORF">ACFO8Q_04420</name>
</gene>
<comment type="caution">
    <text evidence="2">The sequence shown here is derived from an EMBL/GenBank/DDBJ whole genome shotgun (WGS) entry which is preliminary data.</text>
</comment>
<dbReference type="InterPro" id="IPR010998">
    <property type="entry name" value="Integrase_recombinase_N"/>
</dbReference>
<dbReference type="Gene3D" id="1.10.150.130">
    <property type="match status" value="1"/>
</dbReference>
<proteinExistence type="predicted"/>
<protein>
    <recommendedName>
        <fullName evidence="4">Homing endonuclease LAGLIDADG domain-containing protein</fullName>
    </recommendedName>
</protein>
<keyword evidence="3" id="KW-1185">Reference proteome</keyword>
<dbReference type="RefSeq" id="WP_380024521.1">
    <property type="nucleotide sequence ID" value="NZ_JBHSHC010000027.1"/>
</dbReference>
<accession>A0ABV9PYD5</accession>
<dbReference type="EMBL" id="JBHSHC010000027">
    <property type="protein sequence ID" value="MFC4766623.1"/>
    <property type="molecule type" value="Genomic_DNA"/>
</dbReference>
<reference evidence="3" key="1">
    <citation type="journal article" date="2019" name="Int. J. Syst. Evol. Microbiol.">
        <title>The Global Catalogue of Microorganisms (GCM) 10K type strain sequencing project: providing services to taxonomists for standard genome sequencing and annotation.</title>
        <authorList>
            <consortium name="The Broad Institute Genomics Platform"/>
            <consortium name="The Broad Institute Genome Sequencing Center for Infectious Disease"/>
            <person name="Wu L."/>
            <person name="Ma J."/>
        </authorList>
    </citation>
    <scope>NUCLEOTIDE SEQUENCE [LARGE SCALE GENOMIC DNA]</scope>
    <source>
        <strain evidence="3">WYCCWR 12678</strain>
    </source>
</reference>
<evidence type="ECO:0000313" key="2">
    <source>
        <dbReference type="EMBL" id="MFC4766623.1"/>
    </source>
</evidence>
<name>A0ABV9PYD5_9BACL</name>
<keyword evidence="1" id="KW-0238">DNA-binding</keyword>